<gene>
    <name evidence="13 16" type="primary">bioB</name>
    <name evidence="16" type="ORF">TRP8649_02972</name>
</gene>
<feature type="binding site" evidence="13 14">
    <location>
        <position position="194"/>
    </location>
    <ligand>
        <name>[2Fe-2S] cluster</name>
        <dbReference type="ChEBI" id="CHEBI:190135"/>
    </ligand>
</feature>
<keyword evidence="6 13" id="KW-0949">S-adenosyl-L-methionine</keyword>
<dbReference type="UniPathway" id="UPA00078">
    <property type="reaction ID" value="UER00162"/>
</dbReference>
<dbReference type="EC" id="2.8.1.6" evidence="3 13"/>
<comment type="subunit">
    <text evidence="13">Homodimer.</text>
</comment>
<evidence type="ECO:0000313" key="17">
    <source>
        <dbReference type="Proteomes" id="UP000225972"/>
    </source>
</evidence>
<comment type="cofactor">
    <cofactor evidence="13">
        <name>[2Fe-2S] cluster</name>
        <dbReference type="ChEBI" id="CHEBI:190135"/>
    </cofactor>
    <text evidence="13">Binds 1 [2Fe-2S] cluster. The cluster is coordinated with 3 cysteines and 1 arginine.</text>
</comment>
<dbReference type="EMBL" id="FXXP01000002">
    <property type="protein sequence ID" value="SMX28845.1"/>
    <property type="molecule type" value="Genomic_DNA"/>
</dbReference>
<evidence type="ECO:0000256" key="10">
    <source>
        <dbReference type="ARBA" id="ARBA00023004"/>
    </source>
</evidence>
<feature type="binding site" evidence="13 14">
    <location>
        <position position="57"/>
    </location>
    <ligand>
        <name>[4Fe-4S] cluster</name>
        <dbReference type="ChEBI" id="CHEBI:49883"/>
        <note>4Fe-4S-S-AdoMet</note>
    </ligand>
</feature>
<keyword evidence="9 13" id="KW-0093">Biotin biosynthesis</keyword>
<dbReference type="Proteomes" id="UP000225972">
    <property type="component" value="Unassembled WGS sequence"/>
</dbReference>
<dbReference type="NCBIfam" id="TIGR00433">
    <property type="entry name" value="bioB"/>
    <property type="match status" value="1"/>
</dbReference>
<evidence type="ECO:0000256" key="5">
    <source>
        <dbReference type="ARBA" id="ARBA00022679"/>
    </source>
</evidence>
<dbReference type="GO" id="GO:0005506">
    <property type="term" value="F:iron ion binding"/>
    <property type="evidence" value="ECO:0007669"/>
    <property type="project" value="UniProtKB-UniRule"/>
</dbReference>
<dbReference type="CDD" id="cd01335">
    <property type="entry name" value="Radical_SAM"/>
    <property type="match status" value="1"/>
</dbReference>
<dbReference type="SFLD" id="SFLDF00272">
    <property type="entry name" value="biotin_synthase"/>
    <property type="match status" value="1"/>
</dbReference>
<comment type="similarity">
    <text evidence="2 13">Belongs to the radical SAM superfamily. Biotin synthase family.</text>
</comment>
<keyword evidence="8 13" id="KW-0479">Metal-binding</keyword>
<dbReference type="AlphaFoldDB" id="A0A238JEJ4"/>
<evidence type="ECO:0000256" key="14">
    <source>
        <dbReference type="PIRSR" id="PIRSR001619-1"/>
    </source>
</evidence>
<dbReference type="PIRSF" id="PIRSF001619">
    <property type="entry name" value="Biotin_synth"/>
    <property type="match status" value="1"/>
</dbReference>
<dbReference type="PANTHER" id="PTHR22976">
    <property type="entry name" value="BIOTIN SYNTHASE"/>
    <property type="match status" value="1"/>
</dbReference>
<dbReference type="InterPro" id="IPR006638">
    <property type="entry name" value="Elp3/MiaA/NifB-like_rSAM"/>
</dbReference>
<dbReference type="SMART" id="SM00729">
    <property type="entry name" value="Elp3"/>
    <property type="match status" value="1"/>
</dbReference>
<keyword evidence="10 13" id="KW-0408">Iron</keyword>
<evidence type="ECO:0000256" key="12">
    <source>
        <dbReference type="ARBA" id="ARBA00051157"/>
    </source>
</evidence>
<feature type="binding site" evidence="13 14">
    <location>
        <position position="266"/>
    </location>
    <ligand>
        <name>[2Fe-2S] cluster</name>
        <dbReference type="ChEBI" id="CHEBI:190135"/>
    </ligand>
</feature>
<dbReference type="SMART" id="SM00876">
    <property type="entry name" value="BATS"/>
    <property type="match status" value="1"/>
</dbReference>
<evidence type="ECO:0000256" key="9">
    <source>
        <dbReference type="ARBA" id="ARBA00022756"/>
    </source>
</evidence>
<comment type="pathway">
    <text evidence="1 13">Cofactor biosynthesis; biotin biosynthesis; biotin from 7,8-diaminononanoate: step 2/2.</text>
</comment>
<proteinExistence type="inferred from homology"/>
<name>A0A238JEJ4_9RHOB</name>
<keyword evidence="5 13" id="KW-0808">Transferase</keyword>
<comment type="function">
    <text evidence="13">Catalyzes the conversion of dethiobiotin (DTB) to biotin by the insertion of a sulfur atom into dethiobiotin via a radical-based mechanism.</text>
</comment>
<protein>
    <recommendedName>
        <fullName evidence="3 13">Biotin synthase</fullName>
        <ecNumber evidence="3 13">2.8.1.6</ecNumber>
    </recommendedName>
</protein>
<feature type="binding site" evidence="13 14">
    <location>
        <position position="102"/>
    </location>
    <ligand>
        <name>[2Fe-2S] cluster</name>
        <dbReference type="ChEBI" id="CHEBI:190135"/>
    </ligand>
</feature>
<dbReference type="Gene3D" id="3.20.20.70">
    <property type="entry name" value="Aldolase class I"/>
    <property type="match status" value="1"/>
</dbReference>
<keyword evidence="4 13" id="KW-0004">4Fe-4S</keyword>
<reference evidence="17" key="1">
    <citation type="submission" date="2017-05" db="EMBL/GenBank/DDBJ databases">
        <authorList>
            <person name="Rodrigo-Torres L."/>
            <person name="Arahal R. D."/>
            <person name="Lucena T."/>
        </authorList>
    </citation>
    <scope>NUCLEOTIDE SEQUENCE [LARGE SCALE GENOMIC DNA]</scope>
    <source>
        <strain evidence="17">CECT 8649</strain>
    </source>
</reference>
<keyword evidence="7 13" id="KW-0001">2Fe-2S</keyword>
<dbReference type="InterPro" id="IPR002684">
    <property type="entry name" value="Biotin_synth/BioAB"/>
</dbReference>
<dbReference type="GO" id="GO:0051539">
    <property type="term" value="F:4 iron, 4 sulfur cluster binding"/>
    <property type="evidence" value="ECO:0007669"/>
    <property type="project" value="UniProtKB-KW"/>
</dbReference>
<evidence type="ECO:0000256" key="1">
    <source>
        <dbReference type="ARBA" id="ARBA00004942"/>
    </source>
</evidence>
<dbReference type="Pfam" id="PF04055">
    <property type="entry name" value="Radical_SAM"/>
    <property type="match status" value="1"/>
</dbReference>
<comment type="cofactor">
    <cofactor evidence="13 14">
        <name>[4Fe-4S] cluster</name>
        <dbReference type="ChEBI" id="CHEBI:49883"/>
    </cofactor>
    <text evidence="13 14">Binds 1 [4Fe-4S] cluster. The cluster is coordinated with 3 cysteines and an exchangeable S-adenosyl-L-methionine.</text>
</comment>
<dbReference type="PROSITE" id="PS51918">
    <property type="entry name" value="RADICAL_SAM"/>
    <property type="match status" value="1"/>
</dbReference>
<dbReference type="InterPro" id="IPR010722">
    <property type="entry name" value="BATS_dom"/>
</dbReference>
<dbReference type="SFLD" id="SFLDG01060">
    <property type="entry name" value="BATS_domain_containing"/>
    <property type="match status" value="1"/>
</dbReference>
<keyword evidence="17" id="KW-1185">Reference proteome</keyword>
<dbReference type="GO" id="GO:0009102">
    <property type="term" value="P:biotin biosynthetic process"/>
    <property type="evidence" value="ECO:0007669"/>
    <property type="project" value="UniProtKB-UniRule"/>
</dbReference>
<evidence type="ECO:0000256" key="3">
    <source>
        <dbReference type="ARBA" id="ARBA00012236"/>
    </source>
</evidence>
<dbReference type="SUPFAM" id="SSF102114">
    <property type="entry name" value="Radical SAM enzymes"/>
    <property type="match status" value="1"/>
</dbReference>
<evidence type="ECO:0000256" key="2">
    <source>
        <dbReference type="ARBA" id="ARBA00010765"/>
    </source>
</evidence>
<dbReference type="GO" id="GO:0051537">
    <property type="term" value="F:2 iron, 2 sulfur cluster binding"/>
    <property type="evidence" value="ECO:0007669"/>
    <property type="project" value="UniProtKB-KW"/>
</dbReference>
<dbReference type="InterPro" id="IPR058240">
    <property type="entry name" value="rSAM_sf"/>
</dbReference>
<evidence type="ECO:0000313" key="16">
    <source>
        <dbReference type="EMBL" id="SMX28845.1"/>
    </source>
</evidence>
<evidence type="ECO:0000256" key="4">
    <source>
        <dbReference type="ARBA" id="ARBA00022485"/>
    </source>
</evidence>
<comment type="catalytic activity">
    <reaction evidence="12 13">
        <text>(4R,5S)-dethiobiotin + (sulfur carrier)-SH + 2 reduced [2Fe-2S]-[ferredoxin] + 2 S-adenosyl-L-methionine = (sulfur carrier)-H + biotin + 2 5'-deoxyadenosine + 2 L-methionine + 2 oxidized [2Fe-2S]-[ferredoxin]</text>
        <dbReference type="Rhea" id="RHEA:22060"/>
        <dbReference type="Rhea" id="RHEA-COMP:10000"/>
        <dbReference type="Rhea" id="RHEA-COMP:10001"/>
        <dbReference type="Rhea" id="RHEA-COMP:14737"/>
        <dbReference type="Rhea" id="RHEA-COMP:14739"/>
        <dbReference type="ChEBI" id="CHEBI:17319"/>
        <dbReference type="ChEBI" id="CHEBI:29917"/>
        <dbReference type="ChEBI" id="CHEBI:33737"/>
        <dbReference type="ChEBI" id="CHEBI:33738"/>
        <dbReference type="ChEBI" id="CHEBI:57586"/>
        <dbReference type="ChEBI" id="CHEBI:57844"/>
        <dbReference type="ChEBI" id="CHEBI:59789"/>
        <dbReference type="ChEBI" id="CHEBI:64428"/>
        <dbReference type="ChEBI" id="CHEBI:149473"/>
        <dbReference type="EC" id="2.8.1.6"/>
    </reaction>
</comment>
<evidence type="ECO:0000256" key="8">
    <source>
        <dbReference type="ARBA" id="ARBA00022723"/>
    </source>
</evidence>
<dbReference type="InterPro" id="IPR024177">
    <property type="entry name" value="Biotin_synthase"/>
</dbReference>
<comment type="cofactor">
    <cofactor evidence="14">
        <name>[2Fe-2S] cluster</name>
        <dbReference type="ChEBI" id="CHEBI:190135"/>
    </cofactor>
    <text evidence="14">Binds 1 [2Fe-2S] cluster. The cluster is coordinated with 3 cysteines and 1 arginine.</text>
</comment>
<dbReference type="HAMAP" id="MF_01694">
    <property type="entry name" value="BioB"/>
    <property type="match status" value="1"/>
</dbReference>
<dbReference type="SFLD" id="SFLDS00029">
    <property type="entry name" value="Radical_SAM"/>
    <property type="match status" value="1"/>
</dbReference>
<dbReference type="OrthoDB" id="9786826at2"/>
<evidence type="ECO:0000256" key="6">
    <source>
        <dbReference type="ARBA" id="ARBA00022691"/>
    </source>
</evidence>
<accession>A0A238JEJ4</accession>
<evidence type="ECO:0000259" key="15">
    <source>
        <dbReference type="PROSITE" id="PS51918"/>
    </source>
</evidence>
<dbReference type="InterPro" id="IPR007197">
    <property type="entry name" value="rSAM"/>
</dbReference>
<feature type="domain" description="Radical SAM core" evidence="15">
    <location>
        <begin position="42"/>
        <end position="271"/>
    </location>
</feature>
<feature type="binding site" evidence="13 14">
    <location>
        <position position="64"/>
    </location>
    <ligand>
        <name>[4Fe-4S] cluster</name>
        <dbReference type="ChEBI" id="CHEBI:49883"/>
        <note>4Fe-4S-S-AdoMet</note>
    </ligand>
</feature>
<dbReference type="RefSeq" id="WP_099246487.1">
    <property type="nucleotide sequence ID" value="NZ_FXXP01000002.1"/>
</dbReference>
<organism evidence="16 17">
    <name type="scientific">Pelagimonas phthalicica</name>
    <dbReference type="NCBI Taxonomy" id="1037362"/>
    <lineage>
        <taxon>Bacteria</taxon>
        <taxon>Pseudomonadati</taxon>
        <taxon>Pseudomonadota</taxon>
        <taxon>Alphaproteobacteria</taxon>
        <taxon>Rhodobacterales</taxon>
        <taxon>Roseobacteraceae</taxon>
        <taxon>Pelagimonas</taxon>
    </lineage>
</organism>
<feature type="binding site" evidence="13 14">
    <location>
        <position position="61"/>
    </location>
    <ligand>
        <name>[4Fe-4S] cluster</name>
        <dbReference type="ChEBI" id="CHEBI:49883"/>
        <note>4Fe-4S-S-AdoMet</note>
    </ligand>
</feature>
<dbReference type="PANTHER" id="PTHR22976:SF2">
    <property type="entry name" value="BIOTIN SYNTHASE, MITOCHONDRIAL"/>
    <property type="match status" value="1"/>
</dbReference>
<keyword evidence="11 13" id="KW-0411">Iron-sulfur</keyword>
<evidence type="ECO:0000256" key="11">
    <source>
        <dbReference type="ARBA" id="ARBA00023014"/>
    </source>
</evidence>
<evidence type="ECO:0000256" key="7">
    <source>
        <dbReference type="ARBA" id="ARBA00022714"/>
    </source>
</evidence>
<dbReference type="InterPro" id="IPR013785">
    <property type="entry name" value="Aldolase_TIM"/>
</dbReference>
<evidence type="ECO:0000256" key="13">
    <source>
        <dbReference type="HAMAP-Rule" id="MF_01694"/>
    </source>
</evidence>
<dbReference type="SFLD" id="SFLDG01278">
    <property type="entry name" value="biotin_synthase_like"/>
    <property type="match status" value="1"/>
</dbReference>
<sequence>MFDLNNSSVAETADQAEALLKAPLLDLLHQSADVHRAHHDVTDIQKASLLSVKTGGCPEDCAYCPQSAHHKEVGLQKEHFMNPDAVIQMAQRAKSAGAERFCMGAAWRKVRDGAEFDAVLEMVRGVRGLDMEACVTLGMLQRHQAEALAEAGLTAYNHNLDTGPEFYGEIIGTRTYRDRLETLEHVRVAGMSICCGGIIGMGESLRDRADMLAVLANFTPPPESVPINALIPVKGTPLGHLPRVRAPEIIRMVATARILMPKARVRLSAGRDGFSISDQILCFMAGANSIFYGDELLTAPNSSLSLDKELFETLAAIE</sequence>
<dbReference type="Pfam" id="PF06968">
    <property type="entry name" value="BATS"/>
    <property type="match status" value="1"/>
</dbReference>
<feature type="binding site" evidence="13 14">
    <location>
        <position position="134"/>
    </location>
    <ligand>
        <name>[2Fe-2S] cluster</name>
        <dbReference type="ChEBI" id="CHEBI:190135"/>
    </ligand>
</feature>
<dbReference type="GO" id="GO:0004076">
    <property type="term" value="F:biotin synthase activity"/>
    <property type="evidence" value="ECO:0007669"/>
    <property type="project" value="UniProtKB-UniRule"/>
</dbReference>